<evidence type="ECO:0000256" key="8">
    <source>
        <dbReference type="RuleBase" id="RU361133"/>
    </source>
</evidence>
<dbReference type="InterPro" id="IPR011993">
    <property type="entry name" value="PH-like_dom_sf"/>
</dbReference>
<dbReference type="InterPro" id="IPR001711">
    <property type="entry name" value="PLipase_C_Pinositol-sp_Y"/>
</dbReference>
<evidence type="ECO:0000256" key="9">
    <source>
        <dbReference type="SAM" id="MobiDB-lite"/>
    </source>
</evidence>
<dbReference type="SMART" id="SM00054">
    <property type="entry name" value="EFh"/>
    <property type="match status" value="1"/>
</dbReference>
<dbReference type="SUPFAM" id="SSF50729">
    <property type="entry name" value="PH domain-like"/>
    <property type="match status" value="1"/>
</dbReference>
<dbReference type="Proteomes" id="UP000191024">
    <property type="component" value="Chromosome B"/>
</dbReference>
<dbReference type="InterPro" id="IPR000008">
    <property type="entry name" value="C2_dom"/>
</dbReference>
<evidence type="ECO:0000256" key="6">
    <source>
        <dbReference type="ARBA" id="ARBA00023098"/>
    </source>
</evidence>
<dbReference type="InterPro" id="IPR000909">
    <property type="entry name" value="PLipase_C_PInositol-sp_X_dom"/>
</dbReference>
<reference evidence="12 13" key="1">
    <citation type="submission" date="2016-03" db="EMBL/GenBank/DDBJ databases">
        <authorList>
            <person name="Devillers H."/>
        </authorList>
    </citation>
    <scope>NUCLEOTIDE SEQUENCE [LARGE SCALE GENOMIC DNA]</scope>
    <source>
        <strain evidence="12">CBS 11717</strain>
    </source>
</reference>
<dbReference type="SUPFAM" id="SSF49562">
    <property type="entry name" value="C2 domain (Calcium/lipid-binding domain, CaLB)"/>
    <property type="match status" value="1"/>
</dbReference>
<dbReference type="GO" id="GO:0048015">
    <property type="term" value="P:phosphatidylinositol-mediated signaling"/>
    <property type="evidence" value="ECO:0007669"/>
    <property type="project" value="TreeGrafter"/>
</dbReference>
<dbReference type="Pfam" id="PF00387">
    <property type="entry name" value="PI-PLC-Y"/>
    <property type="match status" value="1"/>
</dbReference>
<dbReference type="OrthoDB" id="269822at2759"/>
<evidence type="ECO:0000256" key="2">
    <source>
        <dbReference type="ARBA" id="ARBA00012368"/>
    </source>
</evidence>
<evidence type="ECO:0000256" key="1">
    <source>
        <dbReference type="ARBA" id="ARBA00001913"/>
    </source>
</evidence>
<dbReference type="Gene3D" id="3.20.20.190">
    <property type="entry name" value="Phosphatidylinositol (PI) phosphodiesterase"/>
    <property type="match status" value="1"/>
</dbReference>
<dbReference type="Pfam" id="PF00388">
    <property type="entry name" value="PI-PLC-X"/>
    <property type="match status" value="1"/>
</dbReference>
<evidence type="ECO:0000256" key="7">
    <source>
        <dbReference type="ARBA" id="ARBA00023224"/>
    </source>
</evidence>
<dbReference type="EC" id="3.1.4.11" evidence="2 8"/>
<dbReference type="InterPro" id="IPR002048">
    <property type="entry name" value="EF_hand_dom"/>
</dbReference>
<feature type="region of interest" description="Disordered" evidence="9">
    <location>
        <begin position="1"/>
        <end position="40"/>
    </location>
</feature>
<dbReference type="GO" id="GO:0016042">
    <property type="term" value="P:lipid catabolic process"/>
    <property type="evidence" value="ECO:0007669"/>
    <property type="project" value="UniProtKB-KW"/>
</dbReference>
<dbReference type="InterPro" id="IPR018247">
    <property type="entry name" value="EF_Hand_1_Ca_BS"/>
</dbReference>
<keyword evidence="7" id="KW-0807">Transducer</keyword>
<dbReference type="PROSITE" id="PS50008">
    <property type="entry name" value="PIPLC_Y_DOMAIN"/>
    <property type="match status" value="1"/>
</dbReference>
<dbReference type="Pfam" id="PF09279">
    <property type="entry name" value="EF-hand_like"/>
    <property type="match status" value="1"/>
</dbReference>
<dbReference type="PROSITE" id="PS00018">
    <property type="entry name" value="EF_HAND_1"/>
    <property type="match status" value="1"/>
</dbReference>
<dbReference type="GO" id="GO:0004435">
    <property type="term" value="F:phosphatidylinositol-4,5-bisphosphate phospholipase C activity"/>
    <property type="evidence" value="ECO:0007669"/>
    <property type="project" value="UniProtKB-EC"/>
</dbReference>
<feature type="domain" description="EF-hand" evidence="11">
    <location>
        <begin position="261"/>
        <end position="296"/>
    </location>
</feature>
<dbReference type="PANTHER" id="PTHR10336:SF36">
    <property type="entry name" value="1-PHOSPHATIDYLINOSITOL 4,5-BISPHOSPHATE PHOSPHODIESTERASE BETA-4"/>
    <property type="match status" value="1"/>
</dbReference>
<dbReference type="SMART" id="SM00149">
    <property type="entry name" value="PLCYc"/>
    <property type="match status" value="1"/>
</dbReference>
<dbReference type="PANTHER" id="PTHR10336">
    <property type="entry name" value="PHOSPHOINOSITIDE-SPECIFIC PHOSPHOLIPASE C FAMILY PROTEIN"/>
    <property type="match status" value="1"/>
</dbReference>
<dbReference type="SUPFAM" id="SSF47473">
    <property type="entry name" value="EF-hand"/>
    <property type="match status" value="1"/>
</dbReference>
<evidence type="ECO:0000259" key="10">
    <source>
        <dbReference type="PROSITE" id="PS50008"/>
    </source>
</evidence>
<comment type="catalytic activity">
    <reaction evidence="8">
        <text>a 1,2-diacyl-sn-glycero-3-phospho-(1D-myo-inositol-4,5-bisphosphate) + H2O = 1D-myo-inositol 1,4,5-trisphosphate + a 1,2-diacyl-sn-glycerol + H(+)</text>
        <dbReference type="Rhea" id="RHEA:33179"/>
        <dbReference type="ChEBI" id="CHEBI:15377"/>
        <dbReference type="ChEBI" id="CHEBI:15378"/>
        <dbReference type="ChEBI" id="CHEBI:17815"/>
        <dbReference type="ChEBI" id="CHEBI:58456"/>
        <dbReference type="ChEBI" id="CHEBI:203600"/>
        <dbReference type="EC" id="3.1.4.11"/>
    </reaction>
</comment>
<dbReference type="InterPro" id="IPR015359">
    <property type="entry name" value="PLC_EF-hand-like"/>
</dbReference>
<keyword evidence="3 8" id="KW-0378">Hydrolase</keyword>
<dbReference type="SUPFAM" id="SSF51695">
    <property type="entry name" value="PLC-like phosphodiesterases"/>
    <property type="match status" value="1"/>
</dbReference>
<dbReference type="InterPro" id="IPR011992">
    <property type="entry name" value="EF-hand-dom_pair"/>
</dbReference>
<evidence type="ECO:0000259" key="11">
    <source>
        <dbReference type="PROSITE" id="PS50222"/>
    </source>
</evidence>
<dbReference type="CDD" id="cd16207">
    <property type="entry name" value="EFh_ScPlc1p_like"/>
    <property type="match status" value="1"/>
</dbReference>
<comment type="cofactor">
    <cofactor evidence="1">
        <name>Ca(2+)</name>
        <dbReference type="ChEBI" id="CHEBI:29108"/>
    </cofactor>
</comment>
<dbReference type="CDD" id="cd00275">
    <property type="entry name" value="C2_PLC_like"/>
    <property type="match status" value="1"/>
</dbReference>
<dbReference type="InterPro" id="IPR035892">
    <property type="entry name" value="C2_domain_sf"/>
</dbReference>
<proteinExistence type="predicted"/>
<dbReference type="GO" id="GO:0051209">
    <property type="term" value="P:release of sequestered calcium ion into cytosol"/>
    <property type="evidence" value="ECO:0007669"/>
    <property type="project" value="TreeGrafter"/>
</dbReference>
<dbReference type="PROSITE" id="PS50222">
    <property type="entry name" value="EF_HAND_2"/>
    <property type="match status" value="1"/>
</dbReference>
<dbReference type="EMBL" id="LT598464">
    <property type="protein sequence ID" value="SCU81963.1"/>
    <property type="molecule type" value="Genomic_DNA"/>
</dbReference>
<dbReference type="PRINTS" id="PR00390">
    <property type="entry name" value="PHPHLIPASEC"/>
</dbReference>
<dbReference type="AlphaFoldDB" id="A0A1G4IXT9"/>
<feature type="domain" description="PI-PLC Y-box" evidence="10">
    <location>
        <begin position="567"/>
        <end position="685"/>
    </location>
</feature>
<protein>
    <recommendedName>
        <fullName evidence="2 8">Phosphoinositide phospholipase C</fullName>
        <ecNumber evidence="2 8">3.1.4.11</ecNumber>
    </recommendedName>
</protein>
<sequence>MTTLESASKKPQFARVEGSSLGDTPEVGPTGSSFPSMDPQREGKLKYLIRKTGNLVPSLKTCSKIPETFGTLARSRSFSILHEQGPLEGNDSTSHDAVDAETLKELRRGIYLTKVTRRKCMCYLFTVRPGQLRWKETKFIDLDAIKDIRTGVMAGNYMEEYDIPLGLADRWVTIIYNQSQKLKALHLLAASPDSFVRFCNALYHEVNSRKDFMESIALPYNEQFAKLHWRDKTSDRAQNEDTEVLTFEDVKELCSKFNIFCSTDHLKRIFDQADVNHNGLLNFGEFQTFVKLLKKREEVRRLWKSLIGDEEFMTFKQFAQFCREEQKEANDDLELHSMFNKYALPNNKMGESGFLKFLTKQPHFEPTYQDYDQPLTNYFICSSHNTYLVGKQVGGNPSVENYIYALQHGCRCIEVDVWDGDDGPLVCHGKLTGSINFRDVAEVIRKYAFITTPYPLIVSLEIHCKKDNQELLLLSIQELLGDKLWIGSHNEEFPSPNALKHKIILKVKKTVNSQSGNSDSTLAMSSSTSSSYDSELDTQSGAGFRRSGVRKLKVRKRVRVVDGLLGISLVHGLKFRNFSLPESKTATHCFSFSEKKFDYLAKDQLQKLTINKHNRRFMMRVYPHAFRYNSTNFDPIRFWKSGVQMVATNWQTHDMGQRLNRSLFQLPMTPDALWCSGYVLKPEYLLRSVNKVRDVQELYSHEKPYVHVNVQILSAQLLPKPRDPAARQSDFSPQVSLMFISDPPIQPLDVKNGMLLSDREGVTFRCRENGFNPIWETNFDLVVTNTGFNFLVFTVRAGDVDLANCCLKLDYLKQGYRHIPLYNLSGDQYMFSTLFIRLHYKQHY</sequence>
<organism evidence="12 13">
    <name type="scientific">Lachancea mirantina</name>
    <dbReference type="NCBI Taxonomy" id="1230905"/>
    <lineage>
        <taxon>Eukaryota</taxon>
        <taxon>Fungi</taxon>
        <taxon>Dikarya</taxon>
        <taxon>Ascomycota</taxon>
        <taxon>Saccharomycotina</taxon>
        <taxon>Saccharomycetes</taxon>
        <taxon>Saccharomycetales</taxon>
        <taxon>Saccharomycetaceae</taxon>
        <taxon>Lachancea</taxon>
    </lineage>
</organism>
<gene>
    <name evidence="12" type="ORF">LAMI_0B08394G</name>
</gene>
<evidence type="ECO:0000313" key="12">
    <source>
        <dbReference type="EMBL" id="SCU81963.1"/>
    </source>
</evidence>
<accession>A0A1G4IXT9</accession>
<dbReference type="InterPro" id="IPR017946">
    <property type="entry name" value="PLC-like_Pdiesterase_TIM-brl"/>
</dbReference>
<dbReference type="CDD" id="cd08598">
    <property type="entry name" value="PI-PLC1c_yeast"/>
    <property type="match status" value="1"/>
</dbReference>
<keyword evidence="6 8" id="KW-0443">Lipid metabolism</keyword>
<evidence type="ECO:0000256" key="4">
    <source>
        <dbReference type="ARBA" id="ARBA00022837"/>
    </source>
</evidence>
<dbReference type="PROSITE" id="PS50007">
    <property type="entry name" value="PIPLC_X_DOMAIN"/>
    <property type="match status" value="1"/>
</dbReference>
<keyword evidence="4" id="KW-0106">Calcium</keyword>
<dbReference type="GO" id="GO:0005509">
    <property type="term" value="F:calcium ion binding"/>
    <property type="evidence" value="ECO:0007669"/>
    <property type="project" value="InterPro"/>
</dbReference>
<dbReference type="SMART" id="SM00148">
    <property type="entry name" value="PLCXc"/>
    <property type="match status" value="1"/>
</dbReference>
<feature type="compositionally biased region" description="Low complexity" evidence="9">
    <location>
        <begin position="518"/>
        <end position="533"/>
    </location>
</feature>
<evidence type="ECO:0000256" key="3">
    <source>
        <dbReference type="ARBA" id="ARBA00022801"/>
    </source>
</evidence>
<keyword evidence="5 8" id="KW-0442">Lipid degradation</keyword>
<dbReference type="InterPro" id="IPR001192">
    <property type="entry name" value="PI-PLC_fam"/>
</dbReference>
<dbReference type="Gene3D" id="1.10.238.10">
    <property type="entry name" value="EF-hand"/>
    <property type="match status" value="2"/>
</dbReference>
<dbReference type="STRING" id="1230905.A0A1G4IXT9"/>
<dbReference type="SMART" id="SM00239">
    <property type="entry name" value="C2"/>
    <property type="match status" value="1"/>
</dbReference>
<dbReference type="Gene3D" id="2.30.29.30">
    <property type="entry name" value="Pleckstrin-homology domain (PH domain)/Phosphotyrosine-binding domain (PTB)"/>
    <property type="match status" value="1"/>
</dbReference>
<keyword evidence="13" id="KW-1185">Reference proteome</keyword>
<name>A0A1G4IXT9_9SACH</name>
<dbReference type="Gene3D" id="2.60.40.150">
    <property type="entry name" value="C2 domain"/>
    <property type="match status" value="1"/>
</dbReference>
<evidence type="ECO:0000256" key="5">
    <source>
        <dbReference type="ARBA" id="ARBA00022963"/>
    </source>
</evidence>
<evidence type="ECO:0000313" key="13">
    <source>
        <dbReference type="Proteomes" id="UP000191024"/>
    </source>
</evidence>
<feature type="region of interest" description="Disordered" evidence="9">
    <location>
        <begin position="513"/>
        <end position="541"/>
    </location>
</feature>